<dbReference type="GO" id="GO:0009898">
    <property type="term" value="C:cytoplasmic side of plasma membrane"/>
    <property type="evidence" value="ECO:0007669"/>
    <property type="project" value="TreeGrafter"/>
</dbReference>
<dbReference type="Pfam" id="PF01656">
    <property type="entry name" value="CbiA"/>
    <property type="match status" value="1"/>
</dbReference>
<dbReference type="Gene3D" id="3.40.50.300">
    <property type="entry name" value="P-loop containing nucleotide triphosphate hydrolases"/>
    <property type="match status" value="1"/>
</dbReference>
<dbReference type="AlphaFoldDB" id="A0A0Q2UDV8"/>
<reference evidence="2 3" key="1">
    <citation type="submission" date="2015-10" db="EMBL/GenBank/DDBJ databases">
        <title>Mycobacterium gordonae draft genome assembly.</title>
        <authorList>
            <person name="Ustinova V."/>
            <person name="Smirnova T."/>
            <person name="Blagodatskikh K."/>
            <person name="Varlamov D."/>
            <person name="Larionova E."/>
            <person name="Chernousova L."/>
        </authorList>
    </citation>
    <scope>NUCLEOTIDE SEQUENCE [LARGE SCALE GENOMIC DNA]</scope>
    <source>
        <strain evidence="2 3">CTRI 14-8773</strain>
    </source>
</reference>
<dbReference type="GO" id="GO:0005829">
    <property type="term" value="C:cytosol"/>
    <property type="evidence" value="ECO:0007669"/>
    <property type="project" value="TreeGrafter"/>
</dbReference>
<sequence length="345" mass="37581">MPHLAEYRVAVPPQQWTPAVDPQERWAPRADPHAGAESFRQIQVGEVVKTRREPATIGWRKAVYMVTGRVVNLGAGDYEKQLQGWTKRITANIPGNYQIAAVSMKGGVGKTRVTAAVGSVFAHHRGGGVIAVDADDTGGRLGGFIDPSMKATVREFLADPDALTHPKTRPYTGCNRERLEVLASHQNVASEFAFDEQAFFETISRTRRIYQLALVDCAAMKGDVFKAVLSSSDALMILGSCTIDGGLMIEQTVNWLAARRGHELLKRSVIVLNDANHSATPKFVNHVEQTLGKRVKAVLTVPWDEHLRDAATLDLPALRKNTREALQKLAAELGDGFATAGALQG</sequence>
<feature type="domain" description="CobQ/CobB/MinD/ParA nucleotide binding" evidence="1">
    <location>
        <begin position="99"/>
        <end position="311"/>
    </location>
</feature>
<dbReference type="PANTHER" id="PTHR43384:SF14">
    <property type="entry name" value="ESX-1 SECRETION-ASSOCIATED PROTEIN ESPI"/>
    <property type="match status" value="1"/>
</dbReference>
<organism evidence="2 3">
    <name type="scientific">Mycobacterium gordonae</name>
    <dbReference type="NCBI Taxonomy" id="1778"/>
    <lineage>
        <taxon>Bacteria</taxon>
        <taxon>Bacillati</taxon>
        <taxon>Actinomycetota</taxon>
        <taxon>Actinomycetes</taxon>
        <taxon>Mycobacteriales</taxon>
        <taxon>Mycobacteriaceae</taxon>
        <taxon>Mycobacterium</taxon>
    </lineage>
</organism>
<comment type="caution">
    <text evidence="2">The sequence shown here is derived from an EMBL/GenBank/DDBJ whole genome shotgun (WGS) entry which is preliminary data.</text>
</comment>
<gene>
    <name evidence="2" type="ORF">AO501_31005</name>
</gene>
<dbReference type="OrthoDB" id="4665031at2"/>
<protein>
    <recommendedName>
        <fullName evidence="1">CobQ/CobB/MinD/ParA nucleotide binding domain-containing protein</fullName>
    </recommendedName>
</protein>
<dbReference type="InterPro" id="IPR002586">
    <property type="entry name" value="CobQ/CobB/MinD/ParA_Nub-bd_dom"/>
</dbReference>
<dbReference type="EMBL" id="LKTM01000166">
    <property type="protein sequence ID" value="KQH78792.1"/>
    <property type="molecule type" value="Genomic_DNA"/>
</dbReference>
<dbReference type="Proteomes" id="UP000051677">
    <property type="component" value="Unassembled WGS sequence"/>
</dbReference>
<accession>A0A0Q2UDV8</accession>
<dbReference type="GO" id="GO:0051782">
    <property type="term" value="P:negative regulation of cell division"/>
    <property type="evidence" value="ECO:0007669"/>
    <property type="project" value="TreeGrafter"/>
</dbReference>
<evidence type="ECO:0000313" key="2">
    <source>
        <dbReference type="EMBL" id="KQH78792.1"/>
    </source>
</evidence>
<dbReference type="PANTHER" id="PTHR43384">
    <property type="entry name" value="SEPTUM SITE-DETERMINING PROTEIN MIND HOMOLOG, CHLOROPLASTIC-RELATED"/>
    <property type="match status" value="1"/>
</dbReference>
<dbReference type="RefSeq" id="WP_055578320.1">
    <property type="nucleotide sequence ID" value="NZ_LKTM01000166.1"/>
</dbReference>
<dbReference type="SUPFAM" id="SSF52540">
    <property type="entry name" value="P-loop containing nucleoside triphosphate hydrolases"/>
    <property type="match status" value="1"/>
</dbReference>
<evidence type="ECO:0000259" key="1">
    <source>
        <dbReference type="Pfam" id="PF01656"/>
    </source>
</evidence>
<dbReference type="GO" id="GO:0016887">
    <property type="term" value="F:ATP hydrolysis activity"/>
    <property type="evidence" value="ECO:0007669"/>
    <property type="project" value="TreeGrafter"/>
</dbReference>
<name>A0A0Q2UDV8_MYCGO</name>
<dbReference type="InterPro" id="IPR027417">
    <property type="entry name" value="P-loop_NTPase"/>
</dbReference>
<dbReference type="InterPro" id="IPR050625">
    <property type="entry name" value="ParA/MinD_ATPase"/>
</dbReference>
<dbReference type="GO" id="GO:0005524">
    <property type="term" value="F:ATP binding"/>
    <property type="evidence" value="ECO:0007669"/>
    <property type="project" value="TreeGrafter"/>
</dbReference>
<dbReference type="STRING" id="1778.A9W97_14555"/>
<evidence type="ECO:0000313" key="3">
    <source>
        <dbReference type="Proteomes" id="UP000051677"/>
    </source>
</evidence>
<proteinExistence type="predicted"/>